<dbReference type="Pfam" id="PF24934">
    <property type="entry name" value="DUF7752"/>
    <property type="match status" value="1"/>
</dbReference>
<accession>A0A915DSD5</accession>
<dbReference type="WBParaSite" id="jg23024">
    <property type="protein sequence ID" value="jg23024"/>
    <property type="gene ID" value="jg23024"/>
</dbReference>
<sequence length="240" mass="27516">MLDFCDDFIGGENRVEALHRYVKRHTNLDHLMFFCVEWAHKYNIFDNSCFGEQHLCLLIIQLVSSTLAVIPSTETVSGWSELVQILCAVFVSFLKFLGSREFKKVSILNLPSRTWGGELFRGREWAPLHQAALNTYHQLVFSGRLDCLPCPYTRAFPSTLTEIIEAPSFILEVPRRAFLLLKTTATQPKCCVSTPSAWVSPFGTTPTVIGFSCLLQQKKKKKVLMQRMQRKRNRKKKKTP</sequence>
<evidence type="ECO:0000313" key="3">
    <source>
        <dbReference type="WBParaSite" id="jg23024"/>
    </source>
</evidence>
<evidence type="ECO:0000313" key="2">
    <source>
        <dbReference type="Proteomes" id="UP000887574"/>
    </source>
</evidence>
<proteinExistence type="predicted"/>
<organism evidence="2 3">
    <name type="scientific">Ditylenchus dipsaci</name>
    <dbReference type="NCBI Taxonomy" id="166011"/>
    <lineage>
        <taxon>Eukaryota</taxon>
        <taxon>Metazoa</taxon>
        <taxon>Ecdysozoa</taxon>
        <taxon>Nematoda</taxon>
        <taxon>Chromadorea</taxon>
        <taxon>Rhabditida</taxon>
        <taxon>Tylenchina</taxon>
        <taxon>Tylenchomorpha</taxon>
        <taxon>Sphaerularioidea</taxon>
        <taxon>Anguinidae</taxon>
        <taxon>Anguininae</taxon>
        <taxon>Ditylenchus</taxon>
    </lineage>
</organism>
<dbReference type="InterPro" id="IPR056654">
    <property type="entry name" value="DUF7752"/>
</dbReference>
<protein>
    <recommendedName>
        <fullName evidence="1">DUF7752 domain-containing protein</fullName>
    </recommendedName>
</protein>
<evidence type="ECO:0000259" key="1">
    <source>
        <dbReference type="Pfam" id="PF24934"/>
    </source>
</evidence>
<feature type="domain" description="DUF7752" evidence="1">
    <location>
        <begin position="21"/>
        <end position="110"/>
    </location>
</feature>
<dbReference type="Proteomes" id="UP000887574">
    <property type="component" value="Unplaced"/>
</dbReference>
<name>A0A915DSD5_9BILA</name>
<dbReference type="AlphaFoldDB" id="A0A915DSD5"/>
<reference evidence="3" key="1">
    <citation type="submission" date="2022-11" db="UniProtKB">
        <authorList>
            <consortium name="WormBaseParasite"/>
        </authorList>
    </citation>
    <scope>IDENTIFICATION</scope>
</reference>
<keyword evidence="2" id="KW-1185">Reference proteome</keyword>